<dbReference type="EMBL" id="JAVRFD010000004">
    <property type="protein sequence ID" value="MDT0543211.1"/>
    <property type="molecule type" value="Genomic_DNA"/>
</dbReference>
<evidence type="ECO:0000313" key="1">
    <source>
        <dbReference type="EMBL" id="MDT0543211.1"/>
    </source>
</evidence>
<sequence>MPDAYTMLWTNDLCAYLKKEGYQGERLVILFGGPFQSMPSFVRAGVKEGDHIYPVRAFRKRLWALGRMEVGRILPYDTVGELTTDEDYARVLRWRALKAGGGVSEVLLGPPGSPLRFDRAVPPGLLASLTYRSRRGERRIKHVEEGELKRSHSVQGIYRLAPASAAAMAALVAG</sequence>
<evidence type="ECO:0000313" key="2">
    <source>
        <dbReference type="Proteomes" id="UP001180754"/>
    </source>
</evidence>
<dbReference type="Proteomes" id="UP001180754">
    <property type="component" value="Unassembled WGS sequence"/>
</dbReference>
<gene>
    <name evidence="1" type="ORF">RND15_10840</name>
</gene>
<organism evidence="1 2">
    <name type="scientific">Streptomyces lonegramiae</name>
    <dbReference type="NCBI Taxonomy" id="3075524"/>
    <lineage>
        <taxon>Bacteria</taxon>
        <taxon>Bacillati</taxon>
        <taxon>Actinomycetota</taxon>
        <taxon>Actinomycetes</taxon>
        <taxon>Kitasatosporales</taxon>
        <taxon>Streptomycetaceae</taxon>
        <taxon>Streptomyces</taxon>
    </lineage>
</organism>
<accession>A0ABU2XBC3</accession>
<comment type="caution">
    <text evidence="1">The sequence shown here is derived from an EMBL/GenBank/DDBJ whole genome shotgun (WGS) entry which is preliminary data.</text>
</comment>
<keyword evidence="2" id="KW-1185">Reference proteome</keyword>
<protein>
    <submittedName>
        <fullName evidence="1">Uncharacterized protein</fullName>
    </submittedName>
</protein>
<reference evidence="1" key="1">
    <citation type="submission" date="2024-05" db="EMBL/GenBank/DDBJ databases">
        <title>30 novel species of actinomycetes from the DSMZ collection.</title>
        <authorList>
            <person name="Nouioui I."/>
        </authorList>
    </citation>
    <scope>NUCLEOTIDE SEQUENCE</scope>
    <source>
        <strain evidence="1">DSM 41529</strain>
    </source>
</reference>
<dbReference type="RefSeq" id="WP_311723581.1">
    <property type="nucleotide sequence ID" value="NZ_JAVRFD010000004.1"/>
</dbReference>
<proteinExistence type="predicted"/>
<name>A0ABU2XBC3_9ACTN</name>